<dbReference type="SUPFAM" id="SSF50044">
    <property type="entry name" value="SH3-domain"/>
    <property type="match status" value="1"/>
</dbReference>
<dbReference type="InterPro" id="IPR011993">
    <property type="entry name" value="PH-like_dom_sf"/>
</dbReference>
<dbReference type="CTD" id="39900"/>
<gene>
    <name evidence="7" type="primary">LOC117213937</name>
</gene>
<dbReference type="PROSITE" id="PS50010">
    <property type="entry name" value="DH_2"/>
    <property type="match status" value="1"/>
</dbReference>
<evidence type="ECO:0000259" key="5">
    <source>
        <dbReference type="PROSITE" id="PS50010"/>
    </source>
</evidence>
<dbReference type="SUPFAM" id="SSF48065">
    <property type="entry name" value="DBL homology domain (DH-domain)"/>
    <property type="match status" value="1"/>
</dbReference>
<feature type="domain" description="SH3" evidence="4">
    <location>
        <begin position="1367"/>
        <end position="1428"/>
    </location>
</feature>
<keyword evidence="6" id="KW-1185">Reference proteome</keyword>
<dbReference type="Pfam" id="PF00018">
    <property type="entry name" value="SH3_1"/>
    <property type="match status" value="1"/>
</dbReference>
<feature type="region of interest" description="Disordered" evidence="3">
    <location>
        <begin position="725"/>
        <end position="806"/>
    </location>
</feature>
<dbReference type="Gene3D" id="2.30.29.30">
    <property type="entry name" value="Pleckstrin-homology domain (PH domain)/Phosphotyrosine-binding domain (PTB)"/>
    <property type="match status" value="1"/>
</dbReference>
<feature type="compositionally biased region" description="Basic residues" evidence="3">
    <location>
        <begin position="725"/>
        <end position="743"/>
    </location>
</feature>
<reference evidence="7" key="1">
    <citation type="submission" date="2025-08" db="UniProtKB">
        <authorList>
            <consortium name="RefSeq"/>
        </authorList>
    </citation>
    <scope>IDENTIFICATION</scope>
    <source>
        <tissue evidence="7">Muscle</tissue>
    </source>
</reference>
<dbReference type="RefSeq" id="XP_033315565.1">
    <property type="nucleotide sequence ID" value="XM_033459674.1"/>
</dbReference>
<dbReference type="SMART" id="SM00326">
    <property type="entry name" value="SH3"/>
    <property type="match status" value="1"/>
</dbReference>
<sequence>MIPLADVEVRKKMSIVPVANRSFLHGDRKPSPTSEKILYATLDSLALKRATLPLQLLPINDDSNATTKVTNESMKQGKIHTEMIAKRSSFKVDATCPSSKQHAKYLVVASPLSSSSSSSSSSKPDSQETRLKVTAIEPNLKKDIACLQRNWTNNSDIEDTLIRDSASETDIFEETYAGEIARNSSYCCYIANDVAASSTNDKNGSPSDDYEKIESVIGTDACCNFQAETNDDEESLENEEDTSCTKNVFVKSKSTNDLASKSYSDMRLSLDGQSLVGTFSDGKLAKSLLFSNEFPNCGKKKKHFAKNVLHFVPEYLVKGQKGKRKQKEKGIPSRSLNSLKISSSVDTKIGINSNGRYRSKSLSREELKYLKISSPTNFVHIASATNPNLVSNENTIRFSLGQVVITHEQKCATLPLLVATNYENSMAEKRSGQSSSSIVAESTSFDATSSVVDKSNEKAKRRNDGFNVETLKRQLLSELQTRSAKLLELSQQVKTDEYRANIREGSDTTYELAYEPCTELPANSSFLWSNRTKNFLLENTRTIPNENTENIEDAVGEVYDDVGPLNLNNQEDDYDDVGTPDALHVTENRISESSTAFQDSDDIYDDVMGPSCAVNDFKDNEIEICDNEAKQESSELFVTNEYSSVDENIDVSNNDQDVYDDVGLPSEERVNSLYTGSTIGSILGSSWMCGKESEWEDLEDSTMIGLSQFANKYYTSIETQVVSSRKRSGQRWSRMMRKQRSRISKKDFNSSSKPCESTLRDDTSDDSTYESLHSFQPDDFCTDSEAETTTDETTREREYESTETEQKIPIDSDRLVIAYLEAPTRPNPPPPREVSLTRTLGKRIKMLRRTWSITKGSLGRMRKRTTVDDGHSCDESKEFSNDHSNLDGGRYFSFARHFKRTVTGPFSTFYLNGYIDSANGDNDLSTSKNSSEEPMYSNTNDEMDHYSVLVDQEPLYQFYAAAAARIASDFSSDDYEEVEGMIPSRSTTDLAKPGHRTLWCQTPQVINNGLLQRLSTEEKKVQEAKFEILTSEASYLNSLRVLKNEFLNEPSLDEILTPFEKDKLFGGIPSVLQASEQFLAELEAVWRYDPMLHGLPDVLFKYTDKCLDIYVAYCSNQVSIDTTLKDLRTRKGSKFIETISQIEARSTCQSLSLHSFLMLPMQRITRLPLLADAVLSKLPVECEDRSHWEKVLSSLSYVVAECNEGASTAAKEIEMENLIRKLEYSAKIKPIVLKGKHLVKSGPTVQLSTKADAEYKLTFGKRFNKTPLYLLLLTDLLLVAKQKSNTHDEMYTVIDTCKRSLIALEPVPEDSPFAGRNAMLLTLLENYSGHQIEYILTCESDTERQRWLEAVSSSKRGLPEETLYEVWDCPQVVALYYYSPNQPDELSLHPGDIINVFRKMSDGWYQGGKLLNGEQGWFPGNYTKEVASEHVRAKNLKQRHRFLTLSGNALQRRAKQQSATH</sequence>
<dbReference type="PROSITE" id="PS50002">
    <property type="entry name" value="SH3"/>
    <property type="match status" value="1"/>
</dbReference>
<dbReference type="CDD" id="cd11793">
    <property type="entry name" value="SH3_ephexin1_like"/>
    <property type="match status" value="1"/>
</dbReference>
<organism evidence="6 7">
    <name type="scientific">Bombus bifarius</name>
    <dbReference type="NCBI Taxonomy" id="103933"/>
    <lineage>
        <taxon>Eukaryota</taxon>
        <taxon>Metazoa</taxon>
        <taxon>Ecdysozoa</taxon>
        <taxon>Arthropoda</taxon>
        <taxon>Hexapoda</taxon>
        <taxon>Insecta</taxon>
        <taxon>Pterygota</taxon>
        <taxon>Neoptera</taxon>
        <taxon>Endopterygota</taxon>
        <taxon>Hymenoptera</taxon>
        <taxon>Apocrita</taxon>
        <taxon>Aculeata</taxon>
        <taxon>Apoidea</taxon>
        <taxon>Anthophila</taxon>
        <taxon>Apidae</taxon>
        <taxon>Bombus</taxon>
        <taxon>Pyrobombus</taxon>
    </lineage>
</organism>
<feature type="compositionally biased region" description="Low complexity" evidence="3">
    <location>
        <begin position="113"/>
        <end position="122"/>
    </location>
</feature>
<dbReference type="PANTHER" id="PTHR12845">
    <property type="entry name" value="GUANINE NUCLEOTIDE EXCHANGE FACTOR"/>
    <property type="match status" value="1"/>
</dbReference>
<dbReference type="InterPro" id="IPR000219">
    <property type="entry name" value="DH_dom"/>
</dbReference>
<dbReference type="InterPro" id="IPR047271">
    <property type="entry name" value="Ephexin-like"/>
</dbReference>
<dbReference type="InterPro" id="IPR001452">
    <property type="entry name" value="SH3_domain"/>
</dbReference>
<dbReference type="Gene3D" id="1.20.900.10">
    <property type="entry name" value="Dbl homology (DH) domain"/>
    <property type="match status" value="1"/>
</dbReference>
<dbReference type="InterPro" id="IPR035899">
    <property type="entry name" value="DBL_dom_sf"/>
</dbReference>
<dbReference type="PANTHER" id="PTHR12845:SF5">
    <property type="entry name" value="EPHEXIN, ISOFORM D"/>
    <property type="match status" value="1"/>
</dbReference>
<evidence type="ECO:0000256" key="3">
    <source>
        <dbReference type="SAM" id="MobiDB-lite"/>
    </source>
</evidence>
<accession>A0A6P8NM75</accession>
<dbReference type="SUPFAM" id="SSF50729">
    <property type="entry name" value="PH domain-like"/>
    <property type="match status" value="1"/>
</dbReference>
<dbReference type="InterPro" id="IPR047270">
    <property type="entry name" value="PH_ephexin"/>
</dbReference>
<dbReference type="SMART" id="SM00325">
    <property type="entry name" value="RhoGEF"/>
    <property type="match status" value="1"/>
</dbReference>
<feature type="region of interest" description="Disordered" evidence="3">
    <location>
        <begin position="112"/>
        <end position="131"/>
    </location>
</feature>
<evidence type="ECO:0000259" key="4">
    <source>
        <dbReference type="PROSITE" id="PS50002"/>
    </source>
</evidence>
<dbReference type="Gene3D" id="2.30.30.40">
    <property type="entry name" value="SH3 Domains"/>
    <property type="match status" value="1"/>
</dbReference>
<dbReference type="GeneID" id="117213937"/>
<keyword evidence="1 2" id="KW-0728">SH3 domain</keyword>
<dbReference type="Proteomes" id="UP000515164">
    <property type="component" value="Unplaced"/>
</dbReference>
<evidence type="ECO:0000256" key="1">
    <source>
        <dbReference type="ARBA" id="ARBA00022443"/>
    </source>
</evidence>
<dbReference type="InterPro" id="IPR036028">
    <property type="entry name" value="SH3-like_dom_sf"/>
</dbReference>
<feature type="domain" description="DH" evidence="5">
    <location>
        <begin position="1020"/>
        <end position="1205"/>
    </location>
</feature>
<protein>
    <submittedName>
        <fullName evidence="7">Uncharacterized protein LOC117213937 isoform X2</fullName>
    </submittedName>
</protein>
<proteinExistence type="predicted"/>
<name>A0A6P8NM75_9HYME</name>
<evidence type="ECO:0000256" key="2">
    <source>
        <dbReference type="PROSITE-ProRule" id="PRU00192"/>
    </source>
</evidence>
<dbReference type="Pfam" id="PF00621">
    <property type="entry name" value="RhoGEF"/>
    <property type="match status" value="1"/>
</dbReference>
<evidence type="ECO:0000313" key="6">
    <source>
        <dbReference type="Proteomes" id="UP000515164"/>
    </source>
</evidence>
<evidence type="ECO:0000313" key="7">
    <source>
        <dbReference type="RefSeq" id="XP_033315565.1"/>
    </source>
</evidence>
<dbReference type="CDD" id="cd01221">
    <property type="entry name" value="PH_ephexin"/>
    <property type="match status" value="1"/>
</dbReference>
<dbReference type="CDD" id="cd00160">
    <property type="entry name" value="RhoGEF"/>
    <property type="match status" value="1"/>
</dbReference>
<feature type="compositionally biased region" description="Basic and acidic residues" evidence="3">
    <location>
        <begin position="792"/>
        <end position="806"/>
    </location>
</feature>
<dbReference type="GO" id="GO:0005085">
    <property type="term" value="F:guanyl-nucleotide exchange factor activity"/>
    <property type="evidence" value="ECO:0007669"/>
    <property type="project" value="InterPro"/>
</dbReference>
<feature type="compositionally biased region" description="Acidic residues" evidence="3">
    <location>
        <begin position="780"/>
        <end position="790"/>
    </location>
</feature>